<dbReference type="Gene3D" id="3.90.79.10">
    <property type="entry name" value="Nucleoside Triphosphate Pyrophosphohydrolase"/>
    <property type="match status" value="1"/>
</dbReference>
<evidence type="ECO:0000256" key="7">
    <source>
        <dbReference type="SAM" id="MobiDB-lite"/>
    </source>
</evidence>
<organism evidence="9 10">
    <name type="scientific">Hapsidospora chrysogenum (strain ATCC 11550 / CBS 779.69 / DSM 880 / IAM 14645 / JCM 23072 / IMI 49137)</name>
    <name type="common">Acremonium chrysogenum</name>
    <dbReference type="NCBI Taxonomy" id="857340"/>
    <lineage>
        <taxon>Eukaryota</taxon>
        <taxon>Fungi</taxon>
        <taxon>Dikarya</taxon>
        <taxon>Ascomycota</taxon>
        <taxon>Pezizomycotina</taxon>
        <taxon>Sordariomycetes</taxon>
        <taxon>Hypocreomycetidae</taxon>
        <taxon>Hypocreales</taxon>
        <taxon>Bionectriaceae</taxon>
        <taxon>Hapsidospora</taxon>
    </lineage>
</organism>
<keyword evidence="10" id="KW-1185">Reference proteome</keyword>
<dbReference type="InterPro" id="IPR039121">
    <property type="entry name" value="NUDT19"/>
</dbReference>
<protein>
    <submittedName>
        <fullName evidence="9">Putative nudix hydrolase-like protein</fullName>
    </submittedName>
</protein>
<name>A0A086TCL3_HAPC1</name>
<dbReference type="InterPro" id="IPR000086">
    <property type="entry name" value="NUDIX_hydrolase_dom"/>
</dbReference>
<evidence type="ECO:0000313" key="9">
    <source>
        <dbReference type="EMBL" id="KFH47095.1"/>
    </source>
</evidence>
<feature type="region of interest" description="Disordered" evidence="7">
    <location>
        <begin position="1"/>
        <end position="23"/>
    </location>
</feature>
<evidence type="ECO:0000256" key="4">
    <source>
        <dbReference type="ARBA" id="ARBA00022801"/>
    </source>
</evidence>
<keyword evidence="6" id="KW-0464">Manganese</keyword>
<dbReference type="Pfam" id="PF00293">
    <property type="entry name" value="NUDIX"/>
    <property type="match status" value="1"/>
</dbReference>
<evidence type="ECO:0000256" key="2">
    <source>
        <dbReference type="ARBA" id="ARBA00001946"/>
    </source>
</evidence>
<dbReference type="InterPro" id="IPR015797">
    <property type="entry name" value="NUDIX_hydrolase-like_dom_sf"/>
</dbReference>
<evidence type="ECO:0000259" key="8">
    <source>
        <dbReference type="PROSITE" id="PS51462"/>
    </source>
</evidence>
<feature type="compositionally biased region" description="Low complexity" evidence="7">
    <location>
        <begin position="1"/>
        <end position="12"/>
    </location>
</feature>
<dbReference type="GO" id="GO:0046872">
    <property type="term" value="F:metal ion binding"/>
    <property type="evidence" value="ECO:0007669"/>
    <property type="project" value="UniProtKB-KW"/>
</dbReference>
<evidence type="ECO:0000256" key="3">
    <source>
        <dbReference type="ARBA" id="ARBA00022723"/>
    </source>
</evidence>
<dbReference type="EMBL" id="JPKY01000012">
    <property type="protein sequence ID" value="KFH47095.1"/>
    <property type="molecule type" value="Genomic_DNA"/>
</dbReference>
<keyword evidence="4 9" id="KW-0378">Hydrolase</keyword>
<proteinExistence type="predicted"/>
<dbReference type="GO" id="GO:0016818">
    <property type="term" value="F:hydrolase activity, acting on acid anhydrides, in phosphorus-containing anhydrides"/>
    <property type="evidence" value="ECO:0007669"/>
    <property type="project" value="InterPro"/>
</dbReference>
<comment type="caution">
    <text evidence="9">The sequence shown here is derived from an EMBL/GenBank/DDBJ whole genome shotgun (WGS) entry which is preliminary data.</text>
</comment>
<dbReference type="STRING" id="857340.A0A086TCL3"/>
<dbReference type="SUPFAM" id="SSF55811">
    <property type="entry name" value="Nudix"/>
    <property type="match status" value="1"/>
</dbReference>
<evidence type="ECO:0000256" key="6">
    <source>
        <dbReference type="ARBA" id="ARBA00023211"/>
    </source>
</evidence>
<gene>
    <name evidence="9" type="ORF">ACRE_020500</name>
</gene>
<evidence type="ECO:0000256" key="1">
    <source>
        <dbReference type="ARBA" id="ARBA00001936"/>
    </source>
</evidence>
<evidence type="ECO:0000256" key="5">
    <source>
        <dbReference type="ARBA" id="ARBA00022842"/>
    </source>
</evidence>
<reference evidence="10" key="1">
    <citation type="journal article" date="2014" name="Genome Announc.">
        <title>Genome sequence and annotation of Acremonium chrysogenum, producer of the beta-lactam antibiotic cephalosporin C.</title>
        <authorList>
            <person name="Terfehr D."/>
            <person name="Dahlmann T.A."/>
            <person name="Specht T."/>
            <person name="Zadra I."/>
            <person name="Kuernsteiner H."/>
            <person name="Kueck U."/>
        </authorList>
    </citation>
    <scope>NUCLEOTIDE SEQUENCE [LARGE SCALE GENOMIC DNA]</scope>
    <source>
        <strain evidence="10">ATCC 11550 / CBS 779.69 / DSM 880 / IAM 14645 / JCM 23072 / IMI 49137</strain>
    </source>
</reference>
<dbReference type="Proteomes" id="UP000029964">
    <property type="component" value="Unassembled WGS sequence"/>
</dbReference>
<comment type="cofactor">
    <cofactor evidence="2">
        <name>Mg(2+)</name>
        <dbReference type="ChEBI" id="CHEBI:18420"/>
    </cofactor>
</comment>
<dbReference type="CDD" id="cd18870">
    <property type="entry name" value="NUDIX_AcylCoAdiphos_Nudt19"/>
    <property type="match status" value="1"/>
</dbReference>
<feature type="domain" description="Nudix hydrolase" evidence="8">
    <location>
        <begin position="17"/>
        <end position="220"/>
    </location>
</feature>
<evidence type="ECO:0000313" key="10">
    <source>
        <dbReference type="Proteomes" id="UP000029964"/>
    </source>
</evidence>
<dbReference type="PROSITE" id="PS51462">
    <property type="entry name" value="NUDIX"/>
    <property type="match status" value="1"/>
</dbReference>
<dbReference type="OrthoDB" id="1695362at2759"/>
<sequence length="353" mass="38966">MTPSPSASTTPDGGPPPPRPSSSVVLLSPVNQVLLLHRVKTSSSFASAHVFPGGNLDEFHDGDIPGVDSPERHRDGLAYRIGAIRETFEETGILLARKKDGSGELVNLEDVDREAARRRVHANEVRFTDWVDSVGGIPDTDNLIPFTRWITPTNVPKRFTTQMYLYLLPLATGPSCIPSRMLVPTPDGGVEHTAATFAPAQAFLSRAAAKDIILFPPQYFLLWILTKFVSGTISEGAGPLHHASQRERLLAYIRRVPAAETARGREHWTSRISWADKVMSPHNLLIRQSDQRAVLGLDKPGPELKGSGRGGDWERVALVRFTKRGPMEVQIRRREDVLAEEREASEKKEGAKL</sequence>
<dbReference type="GO" id="GO:0005739">
    <property type="term" value="C:mitochondrion"/>
    <property type="evidence" value="ECO:0007669"/>
    <property type="project" value="TreeGrafter"/>
</dbReference>
<keyword evidence="3" id="KW-0479">Metal-binding</keyword>
<keyword evidence="5" id="KW-0460">Magnesium</keyword>
<comment type="cofactor">
    <cofactor evidence="1">
        <name>Mn(2+)</name>
        <dbReference type="ChEBI" id="CHEBI:29035"/>
    </cofactor>
</comment>
<dbReference type="HOGENOM" id="CLU_018689_0_0_1"/>
<dbReference type="PANTHER" id="PTHR12318">
    <property type="entry name" value="TESTOSTERONE-REGULATED PROTEIN RP2"/>
    <property type="match status" value="1"/>
</dbReference>
<accession>A0A086TCL3</accession>
<dbReference type="AlphaFoldDB" id="A0A086TCL3"/>
<dbReference type="PANTHER" id="PTHR12318:SF0">
    <property type="entry name" value="ACYL-COENZYME A DIPHOSPHATASE NUDT19"/>
    <property type="match status" value="1"/>
</dbReference>